<dbReference type="InParanoid" id="A0A0Q3GRG4"/>
<organism evidence="1">
    <name type="scientific">Brachypodium distachyon</name>
    <name type="common">Purple false brome</name>
    <name type="synonym">Trachynia distachya</name>
    <dbReference type="NCBI Taxonomy" id="15368"/>
    <lineage>
        <taxon>Eukaryota</taxon>
        <taxon>Viridiplantae</taxon>
        <taxon>Streptophyta</taxon>
        <taxon>Embryophyta</taxon>
        <taxon>Tracheophyta</taxon>
        <taxon>Spermatophyta</taxon>
        <taxon>Magnoliopsida</taxon>
        <taxon>Liliopsida</taxon>
        <taxon>Poales</taxon>
        <taxon>Poaceae</taxon>
        <taxon>BOP clade</taxon>
        <taxon>Pooideae</taxon>
        <taxon>Stipodae</taxon>
        <taxon>Brachypodieae</taxon>
        <taxon>Brachypodium</taxon>
    </lineage>
</organism>
<reference evidence="1" key="2">
    <citation type="submission" date="2017-06" db="EMBL/GenBank/DDBJ databases">
        <title>WGS assembly of Brachypodium distachyon.</title>
        <authorList>
            <consortium name="The International Brachypodium Initiative"/>
            <person name="Lucas S."/>
            <person name="Harmon-Smith M."/>
            <person name="Lail K."/>
            <person name="Tice H."/>
            <person name="Grimwood J."/>
            <person name="Bruce D."/>
            <person name="Barry K."/>
            <person name="Shu S."/>
            <person name="Lindquist E."/>
            <person name="Wang M."/>
            <person name="Pitluck S."/>
            <person name="Vogel J.P."/>
            <person name="Garvin D.F."/>
            <person name="Mockler T.C."/>
            <person name="Schmutz J."/>
            <person name="Rokhsar D."/>
            <person name="Bevan M.W."/>
        </authorList>
    </citation>
    <scope>NUCLEOTIDE SEQUENCE</scope>
    <source>
        <strain evidence="1">Bd21</strain>
    </source>
</reference>
<name>A0A0Q3GRG4_BRADI</name>
<accession>A0A0Q3GRG4</accession>
<dbReference type="EMBL" id="CM000880">
    <property type="protein sequence ID" value="KQK12997.1"/>
    <property type="molecule type" value="Genomic_DNA"/>
</dbReference>
<reference evidence="2" key="3">
    <citation type="submission" date="2018-08" db="UniProtKB">
        <authorList>
            <consortium name="EnsemblPlants"/>
        </authorList>
    </citation>
    <scope>IDENTIFICATION</scope>
    <source>
        <strain evidence="2">cv. Bd21</strain>
    </source>
</reference>
<proteinExistence type="predicted"/>
<dbReference type="EnsemblPlants" id="KQK12997">
    <property type="protein sequence ID" value="KQK12997"/>
    <property type="gene ID" value="BRADI_1g07325v3"/>
</dbReference>
<evidence type="ECO:0000313" key="1">
    <source>
        <dbReference type="EMBL" id="KQK12997.1"/>
    </source>
</evidence>
<reference evidence="1 2" key="1">
    <citation type="journal article" date="2010" name="Nature">
        <title>Genome sequencing and analysis of the model grass Brachypodium distachyon.</title>
        <authorList>
            <consortium name="International Brachypodium Initiative"/>
        </authorList>
    </citation>
    <scope>NUCLEOTIDE SEQUENCE [LARGE SCALE GENOMIC DNA]</scope>
    <source>
        <strain evidence="1 2">Bd21</strain>
    </source>
</reference>
<keyword evidence="3" id="KW-1185">Reference proteome</keyword>
<dbReference type="Proteomes" id="UP000008810">
    <property type="component" value="Chromosome 1"/>
</dbReference>
<dbReference type="Gramene" id="KQK12997">
    <property type="protein sequence ID" value="KQK12997"/>
    <property type="gene ID" value="BRADI_1g07325v3"/>
</dbReference>
<evidence type="ECO:0000313" key="2">
    <source>
        <dbReference type="EnsemblPlants" id="KQK12997"/>
    </source>
</evidence>
<gene>
    <name evidence="1" type="ORF">BRADI_1g07325v3</name>
</gene>
<sequence length="124" mass="13540">MVALPFVSGVAPVAVTSCDAWVGLVEDDDDQMAVTESALARYKEAFQAPLSGAHGDDDLVAVDRDVVLHPPAGRGRHAVDSYVYIPWLRPLIPTVVPPLKFFLEVPPLKLLIWNVQGSTTSLYW</sequence>
<evidence type="ECO:0000313" key="3">
    <source>
        <dbReference type="Proteomes" id="UP000008810"/>
    </source>
</evidence>
<dbReference type="AlphaFoldDB" id="A0A0Q3GRG4"/>
<protein>
    <submittedName>
        <fullName evidence="1 2">Uncharacterized protein</fullName>
    </submittedName>
</protein>